<dbReference type="Gene3D" id="3.40.50.720">
    <property type="entry name" value="NAD(P)-binding Rossmann-like Domain"/>
    <property type="match status" value="1"/>
</dbReference>
<dbReference type="SUPFAM" id="SSF51735">
    <property type="entry name" value="NAD(P)-binding Rossmann-fold domains"/>
    <property type="match status" value="1"/>
</dbReference>
<dbReference type="PRINTS" id="PR00081">
    <property type="entry name" value="GDHRDH"/>
</dbReference>
<dbReference type="InterPro" id="IPR036291">
    <property type="entry name" value="NAD(P)-bd_dom_sf"/>
</dbReference>
<protein>
    <submittedName>
        <fullName evidence="1">Short-chain dehydrogenase/reductase</fullName>
    </submittedName>
</protein>
<comment type="caution">
    <text evidence="1">The sequence shown here is derived from an EMBL/GenBank/DDBJ whole genome shotgun (WGS) entry which is preliminary data.</text>
</comment>
<accession>A0ABQ3UDQ9</accession>
<dbReference type="RefSeq" id="WP_067075096.1">
    <property type="nucleotide sequence ID" value="NZ_BNEK01000005.1"/>
</dbReference>
<dbReference type="InterPro" id="IPR051911">
    <property type="entry name" value="SDR_oxidoreductase"/>
</dbReference>
<evidence type="ECO:0000313" key="2">
    <source>
        <dbReference type="Proteomes" id="UP001054854"/>
    </source>
</evidence>
<dbReference type="PANTHER" id="PTHR43976">
    <property type="entry name" value="SHORT CHAIN DEHYDROGENASE"/>
    <property type="match status" value="1"/>
</dbReference>
<reference evidence="1" key="1">
    <citation type="submission" date="2024-05" db="EMBL/GenBank/DDBJ databases">
        <title>Whole genome shotgun sequence of Streptomyces hygroscopicus NBRC 113678.</title>
        <authorList>
            <person name="Komaki H."/>
            <person name="Tamura T."/>
        </authorList>
    </citation>
    <scope>NUCLEOTIDE SEQUENCE</scope>
    <source>
        <strain evidence="1">N11-34</strain>
    </source>
</reference>
<proteinExistence type="predicted"/>
<organism evidence="1 2">
    <name type="scientific">Streptomyces hygroscopicus</name>
    <dbReference type="NCBI Taxonomy" id="1912"/>
    <lineage>
        <taxon>Bacteria</taxon>
        <taxon>Bacillati</taxon>
        <taxon>Actinomycetota</taxon>
        <taxon>Actinomycetes</taxon>
        <taxon>Kitasatosporales</taxon>
        <taxon>Streptomycetaceae</taxon>
        <taxon>Streptomyces</taxon>
        <taxon>Streptomyces violaceusniger group</taxon>
    </lineage>
</organism>
<dbReference type="Proteomes" id="UP001054854">
    <property type="component" value="Unassembled WGS sequence"/>
</dbReference>
<evidence type="ECO:0000313" key="1">
    <source>
        <dbReference type="EMBL" id="GHJ33753.1"/>
    </source>
</evidence>
<keyword evidence="2" id="KW-1185">Reference proteome</keyword>
<dbReference type="InterPro" id="IPR002347">
    <property type="entry name" value="SDR_fam"/>
</dbReference>
<dbReference type="Pfam" id="PF00106">
    <property type="entry name" value="adh_short"/>
    <property type="match status" value="1"/>
</dbReference>
<dbReference type="EMBL" id="BNEK01000005">
    <property type="protein sequence ID" value="GHJ33753.1"/>
    <property type="molecule type" value="Genomic_DNA"/>
</dbReference>
<gene>
    <name evidence="1" type="ORF">TPA0910_81860</name>
</gene>
<sequence>MPTHTPQTVLLTGASSGFGALTVRALARAGHTVYAGIRQTATRNAPAVAALRRYAAEHDIDLHDVELDVTSQESADAAVARVLADHGRLDVVVHNAGHMATGPAEAFTPDQLARLYDINVLGAQRVNRAALPHLRDRGQGLLVWIGSSSTRGGCPPFVGPYFAAKAAMDALAVAYAAEVQRFGIDTAIVVPGAFTSGTNHFSNAGAPADTERAAAYDERYGALLADLDNRLAALVPPDADAAQVADAVVRLVAAPAGTRPLRTHIDPSRDGSEVVSVVADRIRAEFFRRIGLEELLTTGSSV</sequence>
<name>A0ABQ3UDQ9_STRHY</name>
<dbReference type="PANTHER" id="PTHR43976:SF9">
    <property type="entry name" value="OXIDOREDUCTASE"/>
    <property type="match status" value="1"/>
</dbReference>